<dbReference type="SUPFAM" id="SSF58113">
    <property type="entry name" value="Apolipoprotein A-I"/>
    <property type="match status" value="1"/>
</dbReference>
<evidence type="ECO:0000313" key="5">
    <source>
        <dbReference type="Proteomes" id="UP001289374"/>
    </source>
</evidence>
<proteinExistence type="predicted"/>
<dbReference type="PANTHER" id="PTHR34360:SF1">
    <property type="entry name" value="OS08G0519400 PROTEIN"/>
    <property type="match status" value="1"/>
</dbReference>
<name>A0AAE1W954_9LAMI</name>
<keyword evidence="2" id="KW-0812">Transmembrane</keyword>
<feature type="coiled-coil region" evidence="1">
    <location>
        <begin position="47"/>
        <end position="193"/>
    </location>
</feature>
<dbReference type="Proteomes" id="UP001289374">
    <property type="component" value="Unassembled WGS sequence"/>
</dbReference>
<evidence type="ECO:0000313" key="4">
    <source>
        <dbReference type="EMBL" id="KAK4389067.1"/>
    </source>
</evidence>
<dbReference type="Gene3D" id="1.20.5.1230">
    <property type="entry name" value="Apolipoprotein A-I"/>
    <property type="match status" value="1"/>
</dbReference>
<reference evidence="4" key="1">
    <citation type="submission" date="2020-06" db="EMBL/GenBank/DDBJ databases">
        <authorList>
            <person name="Li T."/>
            <person name="Hu X."/>
            <person name="Zhang T."/>
            <person name="Song X."/>
            <person name="Zhang H."/>
            <person name="Dai N."/>
            <person name="Sheng W."/>
            <person name="Hou X."/>
            <person name="Wei L."/>
        </authorList>
    </citation>
    <scope>NUCLEOTIDE SEQUENCE</scope>
    <source>
        <strain evidence="4">K16</strain>
        <tissue evidence="4">Leaf</tissue>
    </source>
</reference>
<evidence type="ECO:0000256" key="3">
    <source>
        <dbReference type="SAM" id="SignalP"/>
    </source>
</evidence>
<keyword evidence="2" id="KW-1133">Transmembrane helix</keyword>
<feature type="chain" id="PRO_5041905690" evidence="3">
    <location>
        <begin position="27"/>
        <end position="467"/>
    </location>
</feature>
<organism evidence="4 5">
    <name type="scientific">Sesamum angolense</name>
    <dbReference type="NCBI Taxonomy" id="2727404"/>
    <lineage>
        <taxon>Eukaryota</taxon>
        <taxon>Viridiplantae</taxon>
        <taxon>Streptophyta</taxon>
        <taxon>Embryophyta</taxon>
        <taxon>Tracheophyta</taxon>
        <taxon>Spermatophyta</taxon>
        <taxon>Magnoliopsida</taxon>
        <taxon>eudicotyledons</taxon>
        <taxon>Gunneridae</taxon>
        <taxon>Pentapetalae</taxon>
        <taxon>asterids</taxon>
        <taxon>lamiids</taxon>
        <taxon>Lamiales</taxon>
        <taxon>Pedaliaceae</taxon>
        <taxon>Sesamum</taxon>
    </lineage>
</organism>
<dbReference type="Gene3D" id="1.10.287.1490">
    <property type="match status" value="1"/>
</dbReference>
<reference evidence="4" key="2">
    <citation type="journal article" date="2024" name="Plant">
        <title>Genomic evolution and insights into agronomic trait innovations of Sesamum species.</title>
        <authorList>
            <person name="Miao H."/>
            <person name="Wang L."/>
            <person name="Qu L."/>
            <person name="Liu H."/>
            <person name="Sun Y."/>
            <person name="Le M."/>
            <person name="Wang Q."/>
            <person name="Wei S."/>
            <person name="Zheng Y."/>
            <person name="Lin W."/>
            <person name="Duan Y."/>
            <person name="Cao H."/>
            <person name="Xiong S."/>
            <person name="Wang X."/>
            <person name="Wei L."/>
            <person name="Li C."/>
            <person name="Ma Q."/>
            <person name="Ju M."/>
            <person name="Zhao R."/>
            <person name="Li G."/>
            <person name="Mu C."/>
            <person name="Tian Q."/>
            <person name="Mei H."/>
            <person name="Zhang T."/>
            <person name="Gao T."/>
            <person name="Zhang H."/>
        </authorList>
    </citation>
    <scope>NUCLEOTIDE SEQUENCE</scope>
    <source>
        <strain evidence="4">K16</strain>
    </source>
</reference>
<sequence>MAALKFFVFTLLLSLILTHFRVEADGSISVDDEVKVVRSDGPDSSILEQLKSEIHNLESHIEEKTREIKDKDEVIAAKEKIIKAKNSIVSLENEIASLQKKGKLDAAEQVGKAHARAAELEKQVEKLREDIDVKIKEKEILEARATEAEKKASELNSKFESLQKTIDDQKKKLRKTERALQIAEEEMIKAKFEVASKTKELLEVHGSWLPTWLAVHFDNYQSLLLENWKSHGKPALELLLQKALYYELTHFLYQVIEKKAKAEEWAAPHVEAVKTKWVPAIKEQWVVITTNVEPHVQTLTAKTVEIYEVSKNAVTPRIIKVQELADPYIQGLRKFSKPYIDQVATAARPHVDNLRTAVKPYTQEVVHAYGKFLESATTYHNQVQGKVEEKLKSHELTKPLATKELVWFSASALLALPIIFLLKICSAVFGKKTKKPIRNGLRPPPACIGSDLPKLYLFMKYTVNLEV</sequence>
<keyword evidence="5" id="KW-1185">Reference proteome</keyword>
<keyword evidence="2" id="KW-0472">Membrane</keyword>
<evidence type="ECO:0000256" key="2">
    <source>
        <dbReference type="SAM" id="Phobius"/>
    </source>
</evidence>
<keyword evidence="3" id="KW-0732">Signal</keyword>
<comment type="caution">
    <text evidence="4">The sequence shown here is derived from an EMBL/GenBank/DDBJ whole genome shotgun (WGS) entry which is preliminary data.</text>
</comment>
<gene>
    <name evidence="4" type="ORF">Sango_2243700</name>
</gene>
<protein>
    <submittedName>
        <fullName evidence="4">Uncharacterized protein</fullName>
    </submittedName>
</protein>
<feature type="transmembrane region" description="Helical" evidence="2">
    <location>
        <begin position="405"/>
        <end position="429"/>
    </location>
</feature>
<dbReference type="EMBL" id="JACGWL010000013">
    <property type="protein sequence ID" value="KAK4389067.1"/>
    <property type="molecule type" value="Genomic_DNA"/>
</dbReference>
<evidence type="ECO:0000256" key="1">
    <source>
        <dbReference type="SAM" id="Coils"/>
    </source>
</evidence>
<accession>A0AAE1W954</accession>
<keyword evidence="1" id="KW-0175">Coiled coil</keyword>
<feature type="signal peptide" evidence="3">
    <location>
        <begin position="1"/>
        <end position="26"/>
    </location>
</feature>
<dbReference type="AlphaFoldDB" id="A0AAE1W954"/>
<dbReference type="PANTHER" id="PTHR34360">
    <property type="entry name" value="OS08G0519400 PROTEIN"/>
    <property type="match status" value="1"/>
</dbReference>